<dbReference type="PROSITE" id="PS51186">
    <property type="entry name" value="GNAT"/>
    <property type="match status" value="1"/>
</dbReference>
<dbReference type="SUPFAM" id="SSF55729">
    <property type="entry name" value="Acyl-CoA N-acyltransferases (Nat)"/>
    <property type="match status" value="1"/>
</dbReference>
<organism evidence="4 5">
    <name type="scientific">Abyssalbus ytuae</name>
    <dbReference type="NCBI Taxonomy" id="2926907"/>
    <lineage>
        <taxon>Bacteria</taxon>
        <taxon>Pseudomonadati</taxon>
        <taxon>Bacteroidota</taxon>
        <taxon>Flavobacteriia</taxon>
        <taxon>Flavobacteriales</taxon>
        <taxon>Flavobacteriaceae</taxon>
        <taxon>Abyssalbus</taxon>
    </lineage>
</organism>
<dbReference type="Pfam" id="PF00583">
    <property type="entry name" value="Acetyltransf_1"/>
    <property type="match status" value="1"/>
</dbReference>
<evidence type="ECO:0000259" key="3">
    <source>
        <dbReference type="PROSITE" id="PS51186"/>
    </source>
</evidence>
<evidence type="ECO:0000256" key="2">
    <source>
        <dbReference type="ARBA" id="ARBA00023315"/>
    </source>
</evidence>
<dbReference type="InterPro" id="IPR050832">
    <property type="entry name" value="Bact_Acetyltransf"/>
</dbReference>
<evidence type="ECO:0000256" key="1">
    <source>
        <dbReference type="ARBA" id="ARBA00022679"/>
    </source>
</evidence>
<dbReference type="RefSeq" id="WP_255845881.1">
    <property type="nucleotide sequence ID" value="NZ_CP094358.1"/>
</dbReference>
<proteinExistence type="predicted"/>
<accession>A0A9E6ZRQ8</accession>
<dbReference type="InterPro" id="IPR016181">
    <property type="entry name" value="Acyl_CoA_acyltransferase"/>
</dbReference>
<dbReference type="GO" id="GO:0016747">
    <property type="term" value="F:acyltransferase activity, transferring groups other than amino-acyl groups"/>
    <property type="evidence" value="ECO:0007669"/>
    <property type="project" value="InterPro"/>
</dbReference>
<name>A0A9E6ZRQ8_9FLAO</name>
<protein>
    <submittedName>
        <fullName evidence="4">GNAT family N-acetyltransferase</fullName>
    </submittedName>
</protein>
<keyword evidence="2" id="KW-0012">Acyltransferase</keyword>
<keyword evidence="5" id="KW-1185">Reference proteome</keyword>
<dbReference type="AlphaFoldDB" id="A0A9E6ZRQ8"/>
<dbReference type="Gene3D" id="3.40.630.30">
    <property type="match status" value="1"/>
</dbReference>
<evidence type="ECO:0000313" key="4">
    <source>
        <dbReference type="EMBL" id="UOB19265.1"/>
    </source>
</evidence>
<dbReference type="InterPro" id="IPR000182">
    <property type="entry name" value="GNAT_dom"/>
</dbReference>
<sequence length="169" mass="20208">MKIRKAITSDIENILKTTRACASKMREQKIFQWNEHYPNYEAFKEDVDREELFVLESKEKIIGCITISTLKDDIYNEINWLTPDEKQIYLHRLAVHPDYQGQGCAQKLMSFAEDYALDNNFLSIRLDTFSKNIRNVNFYERRGYIRLGEVFFPKQSDHPFYCYELILKK</sequence>
<feature type="domain" description="N-acetyltransferase" evidence="3">
    <location>
        <begin position="1"/>
        <end position="169"/>
    </location>
</feature>
<gene>
    <name evidence="4" type="ORF">MQE35_08185</name>
</gene>
<evidence type="ECO:0000313" key="5">
    <source>
        <dbReference type="Proteomes" id="UP000831290"/>
    </source>
</evidence>
<dbReference type="PANTHER" id="PTHR43877">
    <property type="entry name" value="AMINOALKYLPHOSPHONATE N-ACETYLTRANSFERASE-RELATED-RELATED"/>
    <property type="match status" value="1"/>
</dbReference>
<dbReference type="PANTHER" id="PTHR43877:SF2">
    <property type="entry name" value="AMINOALKYLPHOSPHONATE N-ACETYLTRANSFERASE-RELATED"/>
    <property type="match status" value="1"/>
</dbReference>
<reference evidence="4" key="1">
    <citation type="submission" date="2022-03" db="EMBL/GenBank/DDBJ databases">
        <title>Description of Abyssus ytuae gen. nov., sp. nov., a novel member of the family Flavobacteriaceae isolated from the sediment of Mariana Trench.</title>
        <authorList>
            <person name="Zhang J."/>
            <person name="Xu X."/>
        </authorList>
    </citation>
    <scope>NUCLEOTIDE SEQUENCE</scope>
    <source>
        <strain evidence="4">MT3330</strain>
    </source>
</reference>
<dbReference type="KEGG" id="fbm:MQE35_08185"/>
<dbReference type="EMBL" id="CP094358">
    <property type="protein sequence ID" value="UOB19265.1"/>
    <property type="molecule type" value="Genomic_DNA"/>
</dbReference>
<keyword evidence="1" id="KW-0808">Transferase</keyword>
<dbReference type="CDD" id="cd04301">
    <property type="entry name" value="NAT_SF"/>
    <property type="match status" value="1"/>
</dbReference>
<dbReference type="Proteomes" id="UP000831290">
    <property type="component" value="Chromosome"/>
</dbReference>